<gene>
    <name evidence="2" type="ORF">Q664_47490</name>
</gene>
<comment type="caution">
    <text evidence="2">The sequence shown here is derived from an EMBL/GenBank/DDBJ whole genome shotgun (WGS) entry which is preliminary data.</text>
</comment>
<accession>A0A084SFW6</accession>
<keyword evidence="1" id="KW-1133">Transmembrane helix</keyword>
<feature type="transmembrane region" description="Helical" evidence="1">
    <location>
        <begin position="24"/>
        <end position="55"/>
    </location>
</feature>
<sequence>MDRKKFALIKYDHGEPTSLSGARWMWIVLVLAAAVGAFFVVFPAGLVLMIVAWIIAQQPKRLYVGPRYLICGRKIVYYANIQKVSMEDSGRRLVLKSSTGKVLVIEQDRFQTGARKPEKILANKAARFEKVAQKIVKHVRRAAPQAVLTGVKDLPATGT</sequence>
<dbReference type="EMBL" id="JPMI01000378">
    <property type="protein sequence ID" value="KFA87351.1"/>
    <property type="molecule type" value="Genomic_DNA"/>
</dbReference>
<reference evidence="2 3" key="1">
    <citation type="submission" date="2014-07" db="EMBL/GenBank/DDBJ databases">
        <title>Draft Genome Sequence of Gephyronic Acid Producer, Cystobacter violaceus Strain Cb vi76.</title>
        <authorList>
            <person name="Stevens D.C."/>
            <person name="Young J."/>
            <person name="Carmichael R."/>
            <person name="Tan J."/>
            <person name="Taylor R.E."/>
        </authorList>
    </citation>
    <scope>NUCLEOTIDE SEQUENCE [LARGE SCALE GENOMIC DNA]</scope>
    <source>
        <strain evidence="2 3">Cb vi76</strain>
    </source>
</reference>
<protein>
    <submittedName>
        <fullName evidence="2">Uncharacterized protein</fullName>
    </submittedName>
</protein>
<evidence type="ECO:0000313" key="2">
    <source>
        <dbReference type="EMBL" id="KFA87351.1"/>
    </source>
</evidence>
<dbReference type="Proteomes" id="UP000028547">
    <property type="component" value="Unassembled WGS sequence"/>
</dbReference>
<dbReference type="AlphaFoldDB" id="A0A084SFW6"/>
<keyword evidence="1" id="KW-0812">Transmembrane</keyword>
<keyword evidence="1" id="KW-0472">Membrane</keyword>
<evidence type="ECO:0000313" key="3">
    <source>
        <dbReference type="Proteomes" id="UP000028547"/>
    </source>
</evidence>
<evidence type="ECO:0000256" key="1">
    <source>
        <dbReference type="SAM" id="Phobius"/>
    </source>
</evidence>
<name>A0A084SFW6_9BACT</name>
<proteinExistence type="predicted"/>
<organism evidence="2 3">
    <name type="scientific">Archangium violaceum Cb vi76</name>
    <dbReference type="NCBI Taxonomy" id="1406225"/>
    <lineage>
        <taxon>Bacteria</taxon>
        <taxon>Pseudomonadati</taxon>
        <taxon>Myxococcota</taxon>
        <taxon>Myxococcia</taxon>
        <taxon>Myxococcales</taxon>
        <taxon>Cystobacterineae</taxon>
        <taxon>Archangiaceae</taxon>
        <taxon>Archangium</taxon>
    </lineage>
</organism>
<dbReference type="RefSeq" id="WP_043412196.1">
    <property type="nucleotide sequence ID" value="NZ_JPMI01000378.1"/>
</dbReference>